<dbReference type="AlphaFoldDB" id="A0A075NXU3"/>
<feature type="chain" id="PRO_5001707946" description="Alpha/beta hydrolase" evidence="1">
    <location>
        <begin position="21"/>
        <end position="246"/>
    </location>
</feature>
<dbReference type="GeneID" id="78254452"/>
<dbReference type="SUPFAM" id="SSF53474">
    <property type="entry name" value="alpha/beta-Hydrolases"/>
    <property type="match status" value="1"/>
</dbReference>
<protein>
    <recommendedName>
        <fullName evidence="4">Alpha/beta hydrolase</fullName>
    </recommendedName>
</protein>
<proteinExistence type="predicted"/>
<evidence type="ECO:0000313" key="3">
    <source>
        <dbReference type="Proteomes" id="UP000056090"/>
    </source>
</evidence>
<dbReference type="Proteomes" id="UP000056090">
    <property type="component" value="Chromosome"/>
</dbReference>
<gene>
    <name evidence="2" type="ORF">EP13_05890</name>
</gene>
<reference evidence="2 3" key="1">
    <citation type="submission" date="2014-06" db="EMBL/GenBank/DDBJ databases">
        <title>Genomes of Alteromonas australica, a world apart.</title>
        <authorList>
            <person name="Gonzaga A."/>
            <person name="Lopez-Perez M."/>
            <person name="Rodriguez-Valera F."/>
        </authorList>
    </citation>
    <scope>NUCLEOTIDE SEQUENCE [LARGE SCALE GENOMIC DNA]</scope>
    <source>
        <strain evidence="2 3">H 17</strain>
    </source>
</reference>
<evidence type="ECO:0000256" key="1">
    <source>
        <dbReference type="SAM" id="SignalP"/>
    </source>
</evidence>
<evidence type="ECO:0000313" key="2">
    <source>
        <dbReference type="EMBL" id="AIF98268.1"/>
    </source>
</evidence>
<keyword evidence="1" id="KW-0732">Signal</keyword>
<dbReference type="InterPro" id="IPR029058">
    <property type="entry name" value="AB_hydrolase_fold"/>
</dbReference>
<organism evidence="2 3">
    <name type="scientific">Alteromonas australica</name>
    <dbReference type="NCBI Taxonomy" id="589873"/>
    <lineage>
        <taxon>Bacteria</taxon>
        <taxon>Pseudomonadati</taxon>
        <taxon>Pseudomonadota</taxon>
        <taxon>Gammaproteobacteria</taxon>
        <taxon>Alteromonadales</taxon>
        <taxon>Alteromonadaceae</taxon>
        <taxon>Alteromonas/Salinimonas group</taxon>
        <taxon>Alteromonas</taxon>
    </lineage>
</organism>
<dbReference type="RefSeq" id="WP_044056462.1">
    <property type="nucleotide sequence ID" value="NZ_CBCSKJ010000006.1"/>
</dbReference>
<evidence type="ECO:0008006" key="4">
    <source>
        <dbReference type="Google" id="ProtNLM"/>
    </source>
</evidence>
<keyword evidence="3" id="KW-1185">Reference proteome</keyword>
<dbReference type="eggNOG" id="COG4188">
    <property type="taxonomic scope" value="Bacteria"/>
</dbReference>
<dbReference type="EMBL" id="CP008849">
    <property type="protein sequence ID" value="AIF98268.1"/>
    <property type="molecule type" value="Genomic_DNA"/>
</dbReference>
<sequence length="246" mass="27350">MKYLQGLVFLIASSASVSNAETIYDESRDRNIPIEITRPKVAKNCKEESKCPVALLSAGYGVSHLKYTFLANQLNDLGYLVVAIGHELPNDPPLSTSGNLFETRSENWRRGAQTLDFVKSILSKRLAYYDFDNLLLVGHSNGGDISSWLGNENKPYIKSLITLDHRRVPLPRDTDIKVLSIRASDFPADQGVLPSESAQGNICVVKIPDSRHNDISDYGPDWLKDKINLLVRGYLLEQSCSALKKA</sequence>
<dbReference type="KEGG" id="aal:EP13_05890"/>
<dbReference type="Gene3D" id="3.40.50.1820">
    <property type="entry name" value="alpha/beta hydrolase"/>
    <property type="match status" value="1"/>
</dbReference>
<accession>A0A075NXU3</accession>
<feature type="signal peptide" evidence="1">
    <location>
        <begin position="1"/>
        <end position="20"/>
    </location>
</feature>
<name>A0A075NXU3_9ALTE</name>